<evidence type="ECO:0000313" key="4">
    <source>
        <dbReference type="Proteomes" id="UP000287352"/>
    </source>
</evidence>
<evidence type="ECO:0000259" key="2">
    <source>
        <dbReference type="Pfam" id="PF01425"/>
    </source>
</evidence>
<evidence type="ECO:0000256" key="1">
    <source>
        <dbReference type="ARBA" id="ARBA00022801"/>
    </source>
</evidence>
<feature type="domain" description="Amidase" evidence="2">
    <location>
        <begin position="37"/>
        <end position="514"/>
    </location>
</feature>
<sequence length="537" mass="57006">MTAYSSTRPPHKDVALTSLSASELAHRIAEGRISSQEVIEAHIRRIEAVNPHLNAVVVSLFEQARAEARQADSLLTQGASVGPLHGVPITLKEQFMVSGTATTVGIHHQQSRLMEYDGPLVKRLRKAGAIPLGKTNVSQLLMYHESDNPVYGRTNNPWNLDRTPGGSSGGEAAIIAAGGSPLGLGGDFGGSIRVPAHFSGLYSLLPTARRLTHHDTAPHAYVGGQEGIIAQPAPIARSVEDLRLAMSVLAAPGLNEIDPLVPPVLWPDPAAVSLSGLRIGMYTDNGVFSVAPAVRRAVEEAAQALRARGAIVESWNPPNVAEAVRLYVGLVGADGFATYKRNLAGDPRDRRISFNMRVSSLPGIVRGPLVGLLKQSGQAHMASSLQSIRGALSVDQYWQLVQERNQYRERFLAALTASQFDALLCPPHALPALTHGSSGTLNPTNAGSYAILYNLLGLPAGVAPITRVHPGEESERNVGKDSVERVARTVEMGSAGLPVGVQVVARPWREDIVLALMAALEEHTGPCLPVSGDALLS</sequence>
<dbReference type="InterPro" id="IPR052096">
    <property type="entry name" value="Endocannabinoid_amidase"/>
</dbReference>
<dbReference type="AlphaFoldDB" id="A0A402A8N4"/>
<dbReference type="InterPro" id="IPR020556">
    <property type="entry name" value="Amidase_CS"/>
</dbReference>
<comment type="caution">
    <text evidence="3">The sequence shown here is derived from an EMBL/GenBank/DDBJ whole genome shotgun (WGS) entry which is preliminary data.</text>
</comment>
<dbReference type="Pfam" id="PF01425">
    <property type="entry name" value="Amidase"/>
    <property type="match status" value="1"/>
</dbReference>
<proteinExistence type="predicted"/>
<dbReference type="GO" id="GO:0009062">
    <property type="term" value="P:fatty acid catabolic process"/>
    <property type="evidence" value="ECO:0007669"/>
    <property type="project" value="TreeGrafter"/>
</dbReference>
<dbReference type="GO" id="GO:0017064">
    <property type="term" value="F:fatty acid amide hydrolase activity"/>
    <property type="evidence" value="ECO:0007669"/>
    <property type="project" value="TreeGrafter"/>
</dbReference>
<dbReference type="PROSITE" id="PS00571">
    <property type="entry name" value="AMIDASES"/>
    <property type="match status" value="1"/>
</dbReference>
<dbReference type="PIRSF" id="PIRSF001221">
    <property type="entry name" value="Amidase_fungi"/>
    <property type="match status" value="1"/>
</dbReference>
<gene>
    <name evidence="3" type="ORF">KTT_52250</name>
</gene>
<accession>A0A402A8N4</accession>
<keyword evidence="4" id="KW-1185">Reference proteome</keyword>
<dbReference type="PANTHER" id="PTHR45847:SF6">
    <property type="entry name" value="FATTY ACID AMIDE HYDROLASE"/>
    <property type="match status" value="1"/>
</dbReference>
<evidence type="ECO:0000313" key="3">
    <source>
        <dbReference type="EMBL" id="GCE15366.1"/>
    </source>
</evidence>
<protein>
    <submittedName>
        <fullName evidence="3">Amidase</fullName>
    </submittedName>
</protein>
<dbReference type="GO" id="GO:0004040">
    <property type="term" value="F:amidase activity"/>
    <property type="evidence" value="ECO:0007669"/>
    <property type="project" value="TreeGrafter"/>
</dbReference>
<dbReference type="SUPFAM" id="SSF75304">
    <property type="entry name" value="Amidase signature (AS) enzymes"/>
    <property type="match status" value="1"/>
</dbReference>
<dbReference type="EMBL" id="BIFR01000002">
    <property type="protein sequence ID" value="GCE15366.1"/>
    <property type="molecule type" value="Genomic_DNA"/>
</dbReference>
<dbReference type="RefSeq" id="WP_161975768.1">
    <property type="nucleotide sequence ID" value="NZ_BIFR01000002.1"/>
</dbReference>
<keyword evidence="1" id="KW-0378">Hydrolase</keyword>
<dbReference type="Proteomes" id="UP000287352">
    <property type="component" value="Unassembled WGS sequence"/>
</dbReference>
<dbReference type="InterPro" id="IPR023631">
    <property type="entry name" value="Amidase_dom"/>
</dbReference>
<dbReference type="InterPro" id="IPR036928">
    <property type="entry name" value="AS_sf"/>
</dbReference>
<name>A0A402A8N4_9CHLR</name>
<reference evidence="4" key="1">
    <citation type="submission" date="2018-12" db="EMBL/GenBank/DDBJ databases">
        <title>Tengunoibacter tsumagoiensis gen. nov., sp. nov., Dictyobacter kobayashii sp. nov., D. alpinus sp. nov., and D. joshuensis sp. nov. and description of Dictyobacteraceae fam. nov. within the order Ktedonobacterales isolated from Tengu-no-mugimeshi.</title>
        <authorList>
            <person name="Wang C.M."/>
            <person name="Zheng Y."/>
            <person name="Sakai Y."/>
            <person name="Toyoda A."/>
            <person name="Minakuchi Y."/>
            <person name="Abe K."/>
            <person name="Yokota A."/>
            <person name="Yabe S."/>
        </authorList>
    </citation>
    <scope>NUCLEOTIDE SEQUENCE [LARGE SCALE GENOMIC DNA]</scope>
    <source>
        <strain evidence="4">Uno3</strain>
    </source>
</reference>
<dbReference type="PANTHER" id="PTHR45847">
    <property type="entry name" value="FATTY ACID AMIDE HYDROLASE"/>
    <property type="match status" value="1"/>
</dbReference>
<organism evidence="3 4">
    <name type="scientific">Tengunoibacter tsumagoiensis</name>
    <dbReference type="NCBI Taxonomy" id="2014871"/>
    <lineage>
        <taxon>Bacteria</taxon>
        <taxon>Bacillati</taxon>
        <taxon>Chloroflexota</taxon>
        <taxon>Ktedonobacteria</taxon>
        <taxon>Ktedonobacterales</taxon>
        <taxon>Dictyobacteraceae</taxon>
        <taxon>Tengunoibacter</taxon>
    </lineage>
</organism>
<dbReference type="Gene3D" id="3.90.1300.10">
    <property type="entry name" value="Amidase signature (AS) domain"/>
    <property type="match status" value="1"/>
</dbReference>